<keyword evidence="7" id="KW-0862">Zinc</keyword>
<dbReference type="SUPFAM" id="SSF102712">
    <property type="entry name" value="JAB1/MPN domain"/>
    <property type="match status" value="1"/>
</dbReference>
<dbReference type="Pfam" id="PF01398">
    <property type="entry name" value="JAB"/>
    <property type="match status" value="1"/>
</dbReference>
<dbReference type="InterPro" id="IPR000555">
    <property type="entry name" value="JAMM/MPN+_dom"/>
</dbReference>
<proteinExistence type="inferred from homology"/>
<reference evidence="11" key="2">
    <citation type="submission" date="2020-11" db="EMBL/GenBank/DDBJ databases">
        <authorList>
            <person name="McCartney M.A."/>
            <person name="Auch B."/>
            <person name="Kono T."/>
            <person name="Mallez S."/>
            <person name="Becker A."/>
            <person name="Gohl D.M."/>
            <person name="Silverstein K.A.T."/>
            <person name="Koren S."/>
            <person name="Bechman K.B."/>
            <person name="Herman A."/>
            <person name="Abrahante J.E."/>
            <person name="Garbe J."/>
        </authorList>
    </citation>
    <scope>NUCLEOTIDE SEQUENCE</scope>
    <source>
        <strain evidence="11">Duluth1</strain>
        <tissue evidence="11">Whole animal</tissue>
    </source>
</reference>
<dbReference type="Gene3D" id="1.20.58.80">
    <property type="entry name" value="Phosphotransferase system, lactose/cellobiose-type IIA subunit"/>
    <property type="match status" value="1"/>
</dbReference>
<reference evidence="11" key="1">
    <citation type="journal article" date="2019" name="bioRxiv">
        <title>The Genome of the Zebra Mussel, Dreissena polymorpha: A Resource for Invasive Species Research.</title>
        <authorList>
            <person name="McCartney M.A."/>
            <person name="Auch B."/>
            <person name="Kono T."/>
            <person name="Mallez S."/>
            <person name="Zhang Y."/>
            <person name="Obille A."/>
            <person name="Becker A."/>
            <person name="Abrahante J.E."/>
            <person name="Garbe J."/>
            <person name="Badalamenti J.P."/>
            <person name="Herman A."/>
            <person name="Mangelson H."/>
            <person name="Liachko I."/>
            <person name="Sullivan S."/>
            <person name="Sone E.D."/>
            <person name="Koren S."/>
            <person name="Silverstein K.A.T."/>
            <person name="Beckman K.B."/>
            <person name="Gohl D.M."/>
        </authorList>
    </citation>
    <scope>NUCLEOTIDE SEQUENCE</scope>
    <source>
        <strain evidence="11">Duluth1</strain>
        <tissue evidence="11">Whole animal</tissue>
    </source>
</reference>
<dbReference type="OrthoDB" id="3640at2759"/>
<comment type="caution">
    <text evidence="11">The sequence shown here is derived from an EMBL/GenBank/DDBJ whole genome shotgun (WGS) entry which is preliminary data.</text>
</comment>
<protein>
    <recommendedName>
        <fullName evidence="10">MPN domain-containing protein</fullName>
    </recommendedName>
</protein>
<dbReference type="SUPFAM" id="SSF140856">
    <property type="entry name" value="USP8 N-terminal domain-like"/>
    <property type="match status" value="1"/>
</dbReference>
<name>A0A9D4LYI9_DREPO</name>
<keyword evidence="4" id="KW-0479">Metal-binding</keyword>
<evidence type="ECO:0000256" key="6">
    <source>
        <dbReference type="ARBA" id="ARBA00022801"/>
    </source>
</evidence>
<dbReference type="InterPro" id="IPR037518">
    <property type="entry name" value="MPN"/>
</dbReference>
<sequence>MADSAKSNIKHSLSLIRDPKAKVRELCTYAGIVDVEPSVPARRYLRSGMEMLRLAKVYKDEEEYESAFILYMKFITLFVEKLPKHPGYKDAPQKDVINIKQQVKQVFPVAEELKGKLTQRYTEQEKKRQEDECKRAEILAKEQEKIQLQEELRRKEEEERSRKLRKQSEELWLREQEEKFRQLQEREKEKQNEKDKHDPNILLVDIPEDFDKNRPSSGLNNERRSIPSGSLSFVPNDLRQGQRPKLEKNLSLDYTPNIPDRELKRTLTISDDARPEVDRSTKPSAPADHFLSTGTTSLNKYGLKDVVIPRDIVQKFLTVADSNTKRNVETCGILSGKMERGAFFITHVLIPKQTGTPDSCNAENEEDLFDFQDSNDLISLGWIHTHPTQTAFLSSVDLHTHYPYQQLMPEAVAVVVSPKFNETGVFMLTPDLGLPEIARCSKRGHHEHTKHPPVFETSTHAKFVDDRSIILVDLRNK</sequence>
<evidence type="ECO:0000313" key="12">
    <source>
        <dbReference type="Proteomes" id="UP000828390"/>
    </source>
</evidence>
<feature type="region of interest" description="Disordered" evidence="9">
    <location>
        <begin position="183"/>
        <end position="248"/>
    </location>
</feature>
<dbReference type="CDD" id="cd08066">
    <property type="entry name" value="MPN_AMSH_like"/>
    <property type="match status" value="1"/>
</dbReference>
<keyword evidence="8" id="KW-0482">Metalloprotease</keyword>
<comment type="similarity">
    <text evidence="2">Belongs to the peptidase M67C family.</text>
</comment>
<feature type="domain" description="MPN" evidence="10">
    <location>
        <begin position="306"/>
        <end position="437"/>
    </location>
</feature>
<evidence type="ECO:0000256" key="1">
    <source>
        <dbReference type="ARBA" id="ARBA00001947"/>
    </source>
</evidence>
<dbReference type="PANTHER" id="PTHR12947">
    <property type="entry name" value="AMSH-LIKE PROTEASE"/>
    <property type="match status" value="1"/>
</dbReference>
<dbReference type="PANTHER" id="PTHR12947:SF13">
    <property type="entry name" value="FI19924P1"/>
    <property type="match status" value="1"/>
</dbReference>
<dbReference type="InterPro" id="IPR044098">
    <property type="entry name" value="STAMBP/STALP-like_MPN"/>
</dbReference>
<dbReference type="GO" id="GO:0046872">
    <property type="term" value="F:metal ion binding"/>
    <property type="evidence" value="ECO:0007669"/>
    <property type="project" value="UniProtKB-KW"/>
</dbReference>
<dbReference type="GO" id="GO:0005768">
    <property type="term" value="C:endosome"/>
    <property type="evidence" value="ECO:0007669"/>
    <property type="project" value="TreeGrafter"/>
</dbReference>
<dbReference type="Proteomes" id="UP000828390">
    <property type="component" value="Unassembled WGS sequence"/>
</dbReference>
<dbReference type="SMART" id="SM00232">
    <property type="entry name" value="JAB_MPN"/>
    <property type="match status" value="1"/>
</dbReference>
<organism evidence="11 12">
    <name type="scientific">Dreissena polymorpha</name>
    <name type="common">Zebra mussel</name>
    <name type="synonym">Mytilus polymorpha</name>
    <dbReference type="NCBI Taxonomy" id="45954"/>
    <lineage>
        <taxon>Eukaryota</taxon>
        <taxon>Metazoa</taxon>
        <taxon>Spiralia</taxon>
        <taxon>Lophotrochozoa</taxon>
        <taxon>Mollusca</taxon>
        <taxon>Bivalvia</taxon>
        <taxon>Autobranchia</taxon>
        <taxon>Heteroconchia</taxon>
        <taxon>Euheterodonta</taxon>
        <taxon>Imparidentia</taxon>
        <taxon>Neoheterodontei</taxon>
        <taxon>Myida</taxon>
        <taxon>Dreissenoidea</taxon>
        <taxon>Dreissenidae</taxon>
        <taxon>Dreissena</taxon>
    </lineage>
</organism>
<evidence type="ECO:0000256" key="9">
    <source>
        <dbReference type="SAM" id="MobiDB-lite"/>
    </source>
</evidence>
<gene>
    <name evidence="11" type="ORF">DPMN_029162</name>
</gene>
<evidence type="ECO:0000256" key="2">
    <source>
        <dbReference type="ARBA" id="ARBA00010981"/>
    </source>
</evidence>
<evidence type="ECO:0000256" key="5">
    <source>
        <dbReference type="ARBA" id="ARBA00022786"/>
    </source>
</evidence>
<dbReference type="GO" id="GO:0070536">
    <property type="term" value="P:protein K63-linked deubiquitination"/>
    <property type="evidence" value="ECO:0007669"/>
    <property type="project" value="InterPro"/>
</dbReference>
<evidence type="ECO:0000256" key="4">
    <source>
        <dbReference type="ARBA" id="ARBA00022723"/>
    </source>
</evidence>
<dbReference type="GO" id="GO:0061578">
    <property type="term" value="F:K63-linked deubiquitinase activity"/>
    <property type="evidence" value="ECO:0007669"/>
    <property type="project" value="InterPro"/>
</dbReference>
<dbReference type="EMBL" id="JAIWYP010000002">
    <property type="protein sequence ID" value="KAH3866109.1"/>
    <property type="molecule type" value="Genomic_DNA"/>
</dbReference>
<feature type="compositionally biased region" description="Basic and acidic residues" evidence="9">
    <location>
        <begin position="183"/>
        <end position="199"/>
    </location>
</feature>
<dbReference type="GO" id="GO:0016020">
    <property type="term" value="C:membrane"/>
    <property type="evidence" value="ECO:0007669"/>
    <property type="project" value="TreeGrafter"/>
</dbReference>
<evidence type="ECO:0000256" key="8">
    <source>
        <dbReference type="ARBA" id="ARBA00023049"/>
    </source>
</evidence>
<dbReference type="PROSITE" id="PS50249">
    <property type="entry name" value="MPN"/>
    <property type="match status" value="1"/>
</dbReference>
<keyword evidence="5" id="KW-0833">Ubl conjugation pathway</keyword>
<evidence type="ECO:0000313" key="11">
    <source>
        <dbReference type="EMBL" id="KAH3866109.1"/>
    </source>
</evidence>
<dbReference type="GO" id="GO:0140492">
    <property type="term" value="F:metal-dependent deubiquitinase activity"/>
    <property type="evidence" value="ECO:0007669"/>
    <property type="project" value="InterPro"/>
</dbReference>
<evidence type="ECO:0000256" key="7">
    <source>
        <dbReference type="ARBA" id="ARBA00022833"/>
    </source>
</evidence>
<comment type="cofactor">
    <cofactor evidence="1">
        <name>Zn(2+)</name>
        <dbReference type="ChEBI" id="CHEBI:29105"/>
    </cofactor>
</comment>
<dbReference type="AlphaFoldDB" id="A0A9D4LYI9"/>
<keyword evidence="6" id="KW-0378">Hydrolase</keyword>
<keyword evidence="3" id="KW-0645">Protease</keyword>
<keyword evidence="12" id="KW-1185">Reference proteome</keyword>
<evidence type="ECO:0000259" key="10">
    <source>
        <dbReference type="PROSITE" id="PS50249"/>
    </source>
</evidence>
<dbReference type="Gene3D" id="3.40.140.10">
    <property type="entry name" value="Cytidine Deaminase, domain 2"/>
    <property type="match status" value="1"/>
</dbReference>
<dbReference type="InterPro" id="IPR015063">
    <property type="entry name" value="USP8_dimer"/>
</dbReference>
<dbReference type="Pfam" id="PF08969">
    <property type="entry name" value="USP8_dimer"/>
    <property type="match status" value="1"/>
</dbReference>
<dbReference type="GO" id="GO:0006508">
    <property type="term" value="P:proteolysis"/>
    <property type="evidence" value="ECO:0007669"/>
    <property type="project" value="UniProtKB-KW"/>
</dbReference>
<accession>A0A9D4LYI9</accession>
<evidence type="ECO:0000256" key="3">
    <source>
        <dbReference type="ARBA" id="ARBA00022670"/>
    </source>
</evidence>